<comment type="caution">
    <text evidence="1">The sequence shown here is derived from an EMBL/GenBank/DDBJ whole genome shotgun (WGS) entry which is preliminary data.</text>
</comment>
<sequence length="69" mass="8235">MIQLKISDTGLENLIFLKLYDLIRSVLLIEHPHYLINIYFRLIDDLLYLLYSLKIAPQKKFHGLLCFNI</sequence>
<evidence type="ECO:0000313" key="2">
    <source>
        <dbReference type="Proteomes" id="UP000276133"/>
    </source>
</evidence>
<dbReference type="Proteomes" id="UP000276133">
    <property type="component" value="Unassembled WGS sequence"/>
</dbReference>
<accession>A0A3M7SLS7</accession>
<gene>
    <name evidence="1" type="ORF">BpHYR1_048856</name>
</gene>
<protein>
    <submittedName>
        <fullName evidence="1">Uncharacterized protein</fullName>
    </submittedName>
</protein>
<organism evidence="1 2">
    <name type="scientific">Brachionus plicatilis</name>
    <name type="common">Marine rotifer</name>
    <name type="synonym">Brachionus muelleri</name>
    <dbReference type="NCBI Taxonomy" id="10195"/>
    <lineage>
        <taxon>Eukaryota</taxon>
        <taxon>Metazoa</taxon>
        <taxon>Spiralia</taxon>
        <taxon>Gnathifera</taxon>
        <taxon>Rotifera</taxon>
        <taxon>Eurotatoria</taxon>
        <taxon>Monogononta</taxon>
        <taxon>Pseudotrocha</taxon>
        <taxon>Ploima</taxon>
        <taxon>Brachionidae</taxon>
        <taxon>Brachionus</taxon>
    </lineage>
</organism>
<proteinExistence type="predicted"/>
<reference evidence="1 2" key="1">
    <citation type="journal article" date="2018" name="Sci. Rep.">
        <title>Genomic signatures of local adaptation to the degree of environmental predictability in rotifers.</title>
        <authorList>
            <person name="Franch-Gras L."/>
            <person name="Hahn C."/>
            <person name="Garcia-Roger E.M."/>
            <person name="Carmona M.J."/>
            <person name="Serra M."/>
            <person name="Gomez A."/>
        </authorList>
    </citation>
    <scope>NUCLEOTIDE SEQUENCE [LARGE SCALE GENOMIC DNA]</scope>
    <source>
        <strain evidence="1">HYR1</strain>
    </source>
</reference>
<name>A0A3M7SLS7_BRAPC</name>
<dbReference type="EMBL" id="REGN01001129">
    <property type="protein sequence ID" value="RNA36761.1"/>
    <property type="molecule type" value="Genomic_DNA"/>
</dbReference>
<evidence type="ECO:0000313" key="1">
    <source>
        <dbReference type="EMBL" id="RNA36761.1"/>
    </source>
</evidence>
<keyword evidence="2" id="KW-1185">Reference proteome</keyword>
<dbReference type="AlphaFoldDB" id="A0A3M7SLS7"/>